<evidence type="ECO:0000313" key="2">
    <source>
        <dbReference type="Proteomes" id="UP001165074"/>
    </source>
</evidence>
<organism evidence="1 2">
    <name type="scientific">Actinoallomurus iriomotensis</name>
    <dbReference type="NCBI Taxonomy" id="478107"/>
    <lineage>
        <taxon>Bacteria</taxon>
        <taxon>Bacillati</taxon>
        <taxon>Actinomycetota</taxon>
        <taxon>Actinomycetes</taxon>
        <taxon>Streptosporangiales</taxon>
        <taxon>Thermomonosporaceae</taxon>
        <taxon>Actinoallomurus</taxon>
    </lineage>
</organism>
<dbReference type="Proteomes" id="UP001165074">
    <property type="component" value="Unassembled WGS sequence"/>
</dbReference>
<proteinExistence type="predicted"/>
<sequence length="96" mass="10243">MSESPPDAPSGPAVGLGTVRRALIVSRTPREQAEQNLLRFLIETIDEAREHTGSIDAGLGQLLHLVCGNARRDPVWTADQFVSVGTAVRPPGQCAL</sequence>
<dbReference type="EMBL" id="BSTK01000031">
    <property type="protein sequence ID" value="GLY92558.1"/>
    <property type="molecule type" value="Genomic_DNA"/>
</dbReference>
<name>A0A9W6W0P8_9ACTN</name>
<evidence type="ECO:0000313" key="1">
    <source>
        <dbReference type="EMBL" id="GLY92558.1"/>
    </source>
</evidence>
<reference evidence="1" key="1">
    <citation type="submission" date="2023-03" db="EMBL/GenBank/DDBJ databases">
        <title>Actinoallomurus iriomotensis NBRC 103684.</title>
        <authorList>
            <person name="Ichikawa N."/>
            <person name="Sato H."/>
            <person name="Tonouchi N."/>
        </authorList>
    </citation>
    <scope>NUCLEOTIDE SEQUENCE</scope>
    <source>
        <strain evidence="1">NBRC 103684</strain>
    </source>
</reference>
<accession>A0A9W6W0P8</accession>
<keyword evidence="2" id="KW-1185">Reference proteome</keyword>
<protein>
    <submittedName>
        <fullName evidence="1">Uncharacterized protein</fullName>
    </submittedName>
</protein>
<gene>
    <name evidence="1" type="ORF">Airi02_104860</name>
</gene>
<dbReference type="AlphaFoldDB" id="A0A9W6W0P8"/>
<comment type="caution">
    <text evidence="1">The sequence shown here is derived from an EMBL/GenBank/DDBJ whole genome shotgun (WGS) entry which is preliminary data.</text>
</comment>